<keyword evidence="5" id="KW-0378">Hydrolase</keyword>
<dbReference type="PANTHER" id="PTHR24185">
    <property type="entry name" value="CALCIUM-INDEPENDENT PHOSPHOLIPASE A2-GAMMA"/>
    <property type="match status" value="1"/>
</dbReference>
<reference evidence="8 9" key="1">
    <citation type="submission" date="2017-10" db="EMBL/GenBank/DDBJ databases">
        <title>Comparative genomics in systemic dimorphic fungi from Ajellomycetaceae.</title>
        <authorList>
            <person name="Munoz J.F."/>
            <person name="Mcewen J.G."/>
            <person name="Clay O.K."/>
            <person name="Cuomo C.A."/>
        </authorList>
    </citation>
    <scope>NUCLEOTIDE SEQUENCE [LARGE SCALE GENOMIC DNA]</scope>
    <source>
        <strain evidence="8 9">UAMH7299</strain>
    </source>
</reference>
<evidence type="ECO:0000256" key="6">
    <source>
        <dbReference type="SAM" id="MobiDB-lite"/>
    </source>
</evidence>
<evidence type="ECO:0000256" key="2">
    <source>
        <dbReference type="ARBA" id="ARBA00022771"/>
    </source>
</evidence>
<dbReference type="InterPro" id="IPR002641">
    <property type="entry name" value="PNPLA_dom"/>
</dbReference>
<protein>
    <recommendedName>
        <fullName evidence="7">PNPLA domain-containing protein</fullName>
    </recommendedName>
</protein>
<dbReference type="Pfam" id="PF01734">
    <property type="entry name" value="Patatin"/>
    <property type="match status" value="1"/>
</dbReference>
<gene>
    <name evidence="8" type="ORF">AJ80_09688</name>
</gene>
<dbReference type="GO" id="GO:0019369">
    <property type="term" value="P:arachidonate metabolic process"/>
    <property type="evidence" value="ECO:0007669"/>
    <property type="project" value="TreeGrafter"/>
</dbReference>
<dbReference type="GO" id="GO:0047499">
    <property type="term" value="F:calcium-independent phospholipase A2 activity"/>
    <property type="evidence" value="ECO:0007669"/>
    <property type="project" value="TreeGrafter"/>
</dbReference>
<dbReference type="CDD" id="cd07199">
    <property type="entry name" value="Pat17_PNPLA8_PNPLA9_like"/>
    <property type="match status" value="1"/>
</dbReference>
<feature type="short sequence motif" description="GXSXG" evidence="5">
    <location>
        <begin position="515"/>
        <end position="519"/>
    </location>
</feature>
<organism evidence="8 9">
    <name type="scientific">Polytolypa hystricis (strain UAMH7299)</name>
    <dbReference type="NCBI Taxonomy" id="1447883"/>
    <lineage>
        <taxon>Eukaryota</taxon>
        <taxon>Fungi</taxon>
        <taxon>Dikarya</taxon>
        <taxon>Ascomycota</taxon>
        <taxon>Pezizomycotina</taxon>
        <taxon>Eurotiomycetes</taxon>
        <taxon>Eurotiomycetidae</taxon>
        <taxon>Onygenales</taxon>
        <taxon>Onygenales incertae sedis</taxon>
        <taxon>Polytolypa</taxon>
    </lineage>
</organism>
<feature type="short sequence motif" description="DGA/G" evidence="5">
    <location>
        <begin position="688"/>
        <end position="690"/>
    </location>
</feature>
<dbReference type="PROSITE" id="PS00518">
    <property type="entry name" value="ZF_RING_1"/>
    <property type="match status" value="1"/>
</dbReference>
<feature type="active site" description="Nucleophile" evidence="5">
    <location>
        <position position="517"/>
    </location>
</feature>
<keyword evidence="2" id="KW-0863">Zinc-finger</keyword>
<keyword evidence="1" id="KW-0479">Metal-binding</keyword>
<dbReference type="AlphaFoldDB" id="A0A2B7WLW9"/>
<name>A0A2B7WLW9_POLH7</name>
<evidence type="ECO:0000256" key="4">
    <source>
        <dbReference type="ARBA" id="ARBA00023098"/>
    </source>
</evidence>
<dbReference type="GO" id="GO:0016042">
    <property type="term" value="P:lipid catabolic process"/>
    <property type="evidence" value="ECO:0007669"/>
    <property type="project" value="UniProtKB-UniRule"/>
</dbReference>
<dbReference type="GO" id="GO:0016020">
    <property type="term" value="C:membrane"/>
    <property type="evidence" value="ECO:0007669"/>
    <property type="project" value="TreeGrafter"/>
</dbReference>
<evidence type="ECO:0000313" key="9">
    <source>
        <dbReference type="Proteomes" id="UP000224634"/>
    </source>
</evidence>
<accession>A0A2B7WLW9</accession>
<dbReference type="Gene3D" id="3.40.1090.10">
    <property type="entry name" value="Cytosolic phospholipase A2 catalytic domain"/>
    <property type="match status" value="1"/>
</dbReference>
<keyword evidence="3" id="KW-0862">Zinc</keyword>
<keyword evidence="5" id="KW-0442">Lipid degradation</keyword>
<evidence type="ECO:0000256" key="1">
    <source>
        <dbReference type="ARBA" id="ARBA00022723"/>
    </source>
</evidence>
<dbReference type="STRING" id="1447883.A0A2B7WLW9"/>
<sequence length="1009" mass="112429">MQRGENISWLDLVAGDHGDFRIQDRGQLGKVVKELSDPAGQHPTMFLFLGRAVKDEALNRLFAKRVNRTISDGTISLRSDSATRASDSPILIADGGLDTVAPRLNATHVGTLYPIKWGEPGEKALWTIYTRLLFLFCDVICIFADDFPSLDYIADFLVFAAETGTASILPVQVRPAVVIVLGRDDSASGALDFYTRLAAHPDRTTDMFSVIRTVSLDKNRGKVSGRYGRLRSVLQHHHSLEVRSVHRARFSARDLNALFQAALKHTAETISKPFDHIRAMRVGNEVVRDLHHHMTRYLQLGTQSKIQVEDLLPSTASACINDHYTPEAHLSDPKLIFERLYRTPLLRAFQAIQERAPMLSVAPEMACKRVLIGMKKFFSILEKGESSSAQIHLIQIMSQSSLFCSVKSNRTCLWCRFRSPLHRMGCGHSLCDICVWKFGTPASDIEFRFTLHQCGICLSQVPLVVDLVPPTKRITILTIDGGGVRGAIPLEWLVLLQEKLGPQCPIQDLFNLIMGTSSGGLIAECLAALRWDVPTSSDTFDQLVRRVFRHRLQGSPGWLCYSVLGTIFKWLTWWLHDGLYDANILDSVLREISGSRRIFDAAGPDSSGALISRARVGVVATNISRKTSAFVFGNFNSAHVDDTQQGYVIVRPDCDSDEPFLWQAARATSAAPVIFPPAYIRALGTFQDGGLKWNNPANIARHVSRQIWPSKKRPALLVSMGTGTEEDRNESTMARTEGTHGQLAPHFRNVFKDGFARRTLHAWLSSLDGEEMWTDLLNQLDDKEKADYMRLNVPLGRKASSIDNVSDLDSYRNLVLCHPSTSKMVAEVASALLISCFYFELLGTPVGEEGHFRCSGIIRCQPAARAIVPPLKECHGSRPMYFVTDKETLGCFLGLEDICPSCSRYRKAVSFRVRHPDETITIYLRIDRNRQRKISGFPDTVSSFVSAQGLASPFGTPHHGSRSVRSCEMCNDLEHSWQQQSKKRGCSPPKSLRPRKMTRQSPLSAGAAA</sequence>
<dbReference type="OrthoDB" id="4188621at2759"/>
<comment type="caution">
    <text evidence="8">The sequence shown here is derived from an EMBL/GenBank/DDBJ whole genome shotgun (WGS) entry which is preliminary data.</text>
</comment>
<feature type="active site" description="Proton acceptor" evidence="5">
    <location>
        <position position="688"/>
    </location>
</feature>
<dbReference type="PROSITE" id="PS51635">
    <property type="entry name" value="PNPLA"/>
    <property type="match status" value="1"/>
</dbReference>
<dbReference type="InterPro" id="IPR016035">
    <property type="entry name" value="Acyl_Trfase/lysoPLipase"/>
</dbReference>
<proteinExistence type="predicted"/>
<evidence type="ECO:0000259" key="7">
    <source>
        <dbReference type="PROSITE" id="PS51635"/>
    </source>
</evidence>
<dbReference type="GO" id="GO:0046486">
    <property type="term" value="P:glycerolipid metabolic process"/>
    <property type="evidence" value="ECO:0007669"/>
    <property type="project" value="UniProtKB-ARBA"/>
</dbReference>
<dbReference type="InterPro" id="IPR017907">
    <property type="entry name" value="Znf_RING_CS"/>
</dbReference>
<dbReference type="Proteomes" id="UP000224634">
    <property type="component" value="Unassembled WGS sequence"/>
</dbReference>
<dbReference type="EMBL" id="PDNA01000319">
    <property type="protein sequence ID" value="PGG97519.1"/>
    <property type="molecule type" value="Genomic_DNA"/>
</dbReference>
<feature type="short sequence motif" description="GXGXXG" evidence="5">
    <location>
        <begin position="481"/>
        <end position="486"/>
    </location>
</feature>
<dbReference type="SUPFAM" id="SSF52151">
    <property type="entry name" value="FabD/lysophospholipase-like"/>
    <property type="match status" value="1"/>
</dbReference>
<evidence type="ECO:0000256" key="5">
    <source>
        <dbReference type="PROSITE-ProRule" id="PRU01161"/>
    </source>
</evidence>
<feature type="region of interest" description="Disordered" evidence="6">
    <location>
        <begin position="978"/>
        <end position="1009"/>
    </location>
</feature>
<dbReference type="GO" id="GO:0008270">
    <property type="term" value="F:zinc ion binding"/>
    <property type="evidence" value="ECO:0007669"/>
    <property type="project" value="UniProtKB-KW"/>
</dbReference>
<dbReference type="PANTHER" id="PTHR24185:SF8">
    <property type="entry name" value="PNPLA DOMAIN-CONTAINING PROTEIN"/>
    <property type="match status" value="1"/>
</dbReference>
<keyword evidence="9" id="KW-1185">Reference proteome</keyword>
<evidence type="ECO:0000256" key="3">
    <source>
        <dbReference type="ARBA" id="ARBA00022833"/>
    </source>
</evidence>
<keyword evidence="4 5" id="KW-0443">Lipid metabolism</keyword>
<feature type="domain" description="PNPLA" evidence="7">
    <location>
        <begin position="477"/>
        <end position="701"/>
    </location>
</feature>
<feature type="region of interest" description="Disordered" evidence="6">
    <location>
        <begin position="720"/>
        <end position="739"/>
    </location>
</feature>
<evidence type="ECO:0000313" key="8">
    <source>
        <dbReference type="EMBL" id="PGG97519.1"/>
    </source>
</evidence>